<feature type="non-terminal residue" evidence="1">
    <location>
        <position position="75"/>
    </location>
</feature>
<dbReference type="EMBL" id="LGGP01000396">
    <property type="protein sequence ID" value="KUK78252.1"/>
    <property type="molecule type" value="Genomic_DNA"/>
</dbReference>
<dbReference type="Proteomes" id="UP000054092">
    <property type="component" value="Unassembled WGS sequence"/>
</dbReference>
<protein>
    <submittedName>
        <fullName evidence="1">Uncharacterized protein</fullName>
    </submittedName>
</protein>
<comment type="caution">
    <text evidence="1">The sequence shown here is derived from an EMBL/GenBank/DDBJ whole genome shotgun (WGS) entry which is preliminary data.</text>
</comment>
<sequence>MVKVGTSAQEQMSQFLSSSSNSLDSCSKIPAIIIIDYCQSKLLLVEIALPLKPNSSKAFHDWLIQLIVALDYMGS</sequence>
<evidence type="ECO:0000313" key="2">
    <source>
        <dbReference type="Proteomes" id="UP000054092"/>
    </source>
</evidence>
<dbReference type="PATRIC" id="fig|1184387.3.peg.214"/>
<organism evidence="1 2">
    <name type="scientific">Mesotoga prima</name>
    <dbReference type="NCBI Taxonomy" id="1184387"/>
    <lineage>
        <taxon>Bacteria</taxon>
        <taxon>Thermotogati</taxon>
        <taxon>Thermotogota</taxon>
        <taxon>Thermotogae</taxon>
        <taxon>Kosmotogales</taxon>
        <taxon>Kosmotogaceae</taxon>
        <taxon>Mesotoga</taxon>
    </lineage>
</organism>
<proteinExistence type="predicted"/>
<accession>A0A117M0V9</accession>
<dbReference type="AlphaFoldDB" id="A0A117M0V9"/>
<name>A0A117M0V9_9BACT</name>
<reference evidence="2" key="1">
    <citation type="journal article" date="2015" name="MBio">
        <title>Genome-Resolved Metagenomic Analysis Reveals Roles for Candidate Phyla and Other Microbial Community Members in Biogeochemical Transformations in Oil Reservoirs.</title>
        <authorList>
            <person name="Hu P."/>
            <person name="Tom L."/>
            <person name="Singh A."/>
            <person name="Thomas B.C."/>
            <person name="Baker B.J."/>
            <person name="Piceno Y.M."/>
            <person name="Andersen G.L."/>
            <person name="Banfield J.F."/>
        </authorList>
    </citation>
    <scope>NUCLEOTIDE SEQUENCE [LARGE SCALE GENOMIC DNA]</scope>
</reference>
<evidence type="ECO:0000313" key="1">
    <source>
        <dbReference type="EMBL" id="KUK78252.1"/>
    </source>
</evidence>
<gene>
    <name evidence="1" type="ORF">XD94_1785</name>
</gene>